<evidence type="ECO:0000256" key="9">
    <source>
        <dbReference type="ARBA" id="ARBA00022989"/>
    </source>
</evidence>
<dbReference type="GO" id="GO:0016887">
    <property type="term" value="F:ATP hydrolysis activity"/>
    <property type="evidence" value="ECO:0007669"/>
    <property type="project" value="InterPro"/>
</dbReference>
<protein>
    <submittedName>
        <fullName evidence="15">ATP-binding cassette transporter subfamily B member 1-like X6 protein</fullName>
    </submittedName>
</protein>
<dbReference type="InterPro" id="IPR039421">
    <property type="entry name" value="Type_1_exporter"/>
</dbReference>
<keyword evidence="4 12" id="KW-0812">Transmembrane</keyword>
<dbReference type="InterPro" id="IPR003593">
    <property type="entry name" value="AAA+_ATPase"/>
</dbReference>
<comment type="similarity">
    <text evidence="2">Belongs to the ABC transporter superfamily. ABCB family. Multidrug resistance exporter (TC 3.A.1.201) subfamily.</text>
</comment>
<evidence type="ECO:0000256" key="2">
    <source>
        <dbReference type="ARBA" id="ARBA00007577"/>
    </source>
</evidence>
<reference evidence="15" key="1">
    <citation type="submission" date="2016-04" db="EMBL/GenBank/DDBJ databases">
        <title>ATP-Binding Cassette transporters in monogonont rotifer Brachionus koreanus.</title>
        <authorList>
            <person name="Jeong C.-B."/>
            <person name="Kang H.-M."/>
            <person name="Lee J.-S."/>
        </authorList>
    </citation>
    <scope>NUCLEOTIDE SEQUENCE</scope>
</reference>
<evidence type="ECO:0000256" key="8">
    <source>
        <dbReference type="ARBA" id="ARBA00022967"/>
    </source>
</evidence>
<sequence length="1254" mass="141866">MRNYKVTKTKKSSISLIKLFYFASLADYFLITIGSLSAIGAAGLYPLLFLVYSEVVSVFLDIDKKYNPSEITKPENESEIKICLEPNTSNKPHDLRIQESINFYLLFGLLSLILNFVYHICWNISCQRQTEKMRQTLYNSVINQDVSYFDKKSPSDLDSVLTNNVESIKLVIGFRFGDFLNLICRGVGCFIFSMIQAWKFTIIYLSVIPFIIILSTLMTIFNKKFTLKELRSYEIAGKIAQETLSLIRTIFCLGMQKIQLKNYEKALTAEDKIAKKKGLVIGLFNGLIVMLSNVLFGIGVFYGVYLTRYECDQFLPGNIIQSFFSLYVTTFSISQALPFLKELSEAKGAIEKVFEILKSKPFSLDCDKKKAVKIENLKGEIEFENIFFSYPQRKAFKILNGLNFKIPAGKTVALVGSSGGGKSTIFALLQKLYSPDSGRIRIDGIDLEKIDIKWLRDQMAVVSQEPVLFSNSIKENIRFGCLNATDDEIELAAKEANAHDFIVQTGSKYDTNVGERGSQLSGGQKQRIAIARALIRKPKILLLDEATSALDNQSEKAVQEALDKAKLGRTTIIIAHRLKTIKNADIIFYISSGCLVEAGNHDELMKLKGEYFKLFESSNLEQVPDADFIDNEKIEDKIEPIDSEDSSDDEYINQQKSKKSFKKNKFKPFYYEKRLLELQKPDWLWLIIGIFCQTLSSVIQPVTSLFFAEIFFLFKIEDADKQKNESIKFMSIIFSFGLLGILSNIGSSFFFSLVGSRLTRRLRVLMFKSMLRQEMAFHDLDENKSSALSSQLSFSASLCKGLSSDKIKIYVQGISAVGFSIVYSLFLNWQLALLMLAFIPISFFSAALSGKSSLRSNKKKSSNNLENGSKLIIESVENIKTIISLGLENFFLNKFKDIYQKKKRKLFIALNFQAIFYSISNSIVFFIRAVAFSFGFLLIKNGNIQIEDIFKIFPMVTFSSMILARSYSQLLDQNLALKSTKKSIKLIDKKPKIDNFDSEGLVPEIFHGNIKFENVFFTYPNNPKRNILNGLSLEIKSGTSNALVGPSGCGKSTIISLILRFYDVDNGTIYIDGNDIKKLNLEWLRSNIAVVTQEPILFDRSIMENICLGDLSRSKIEINEVMEASIKSNIHDRIEKMPQNYDTIVGSKGSQFSGGEKQRIAIARALIRKSKLLFFDEATSALDSQSENLVQDAIKKAQIGKTSITIAHKLKTIMSSDKIFFIKNGSLIEEGNHDNLIKNKKFYFNLFTGEKAFN</sequence>
<dbReference type="PANTHER" id="PTHR43394:SF27">
    <property type="entry name" value="ATP-DEPENDENT TRANSLOCASE ABCB1-LIKE"/>
    <property type="match status" value="1"/>
</dbReference>
<dbReference type="Gene3D" id="3.40.50.300">
    <property type="entry name" value="P-loop containing nucleotide triphosphate hydrolases"/>
    <property type="match status" value="2"/>
</dbReference>
<keyword evidence="3" id="KW-0813">Transport</keyword>
<evidence type="ECO:0000256" key="7">
    <source>
        <dbReference type="ARBA" id="ARBA00022840"/>
    </source>
</evidence>
<dbReference type="GO" id="GO:0090374">
    <property type="term" value="P:oligopeptide export from mitochondrion"/>
    <property type="evidence" value="ECO:0007669"/>
    <property type="project" value="TreeGrafter"/>
</dbReference>
<dbReference type="GO" id="GO:0005743">
    <property type="term" value="C:mitochondrial inner membrane"/>
    <property type="evidence" value="ECO:0007669"/>
    <property type="project" value="TreeGrafter"/>
</dbReference>
<dbReference type="EMBL" id="KX134755">
    <property type="protein sequence ID" value="APD26534.1"/>
    <property type="molecule type" value="Genomic_DNA"/>
</dbReference>
<dbReference type="SUPFAM" id="SSF52540">
    <property type="entry name" value="P-loop containing nucleoside triphosphate hydrolases"/>
    <property type="match status" value="2"/>
</dbReference>
<evidence type="ECO:0000259" key="14">
    <source>
        <dbReference type="PROSITE" id="PS50929"/>
    </source>
</evidence>
<dbReference type="GO" id="GO:0015421">
    <property type="term" value="F:ABC-type oligopeptide transporter activity"/>
    <property type="evidence" value="ECO:0007669"/>
    <property type="project" value="TreeGrafter"/>
</dbReference>
<evidence type="ECO:0000256" key="10">
    <source>
        <dbReference type="ARBA" id="ARBA00023136"/>
    </source>
</evidence>
<dbReference type="FunFam" id="3.40.50.300:FF:000479">
    <property type="entry name" value="Multidrug resistance protein 1A"/>
    <property type="match status" value="1"/>
</dbReference>
<feature type="transmembrane region" description="Helical" evidence="12">
    <location>
        <begin position="20"/>
        <end position="45"/>
    </location>
</feature>
<feature type="transmembrane region" description="Helical" evidence="12">
    <location>
        <begin position="101"/>
        <end position="124"/>
    </location>
</feature>
<evidence type="ECO:0000256" key="6">
    <source>
        <dbReference type="ARBA" id="ARBA00022741"/>
    </source>
</evidence>
<feature type="transmembrane region" description="Helical" evidence="12">
    <location>
        <begin position="832"/>
        <end position="850"/>
    </location>
</feature>
<dbReference type="SMART" id="SM00382">
    <property type="entry name" value="AAA"/>
    <property type="match status" value="2"/>
</dbReference>
<dbReference type="CDD" id="cd18577">
    <property type="entry name" value="ABC_6TM_Pgp_ABCB1_D1_like"/>
    <property type="match status" value="1"/>
</dbReference>
<feature type="transmembrane region" description="Helical" evidence="12">
    <location>
        <begin position="683"/>
        <end position="712"/>
    </location>
</feature>
<keyword evidence="11" id="KW-0325">Glycoprotein</keyword>
<dbReference type="InterPro" id="IPR027417">
    <property type="entry name" value="P-loop_NTPase"/>
</dbReference>
<evidence type="ECO:0000313" key="15">
    <source>
        <dbReference type="EMBL" id="APD26534.1"/>
    </source>
</evidence>
<dbReference type="SUPFAM" id="SSF90123">
    <property type="entry name" value="ABC transporter transmembrane region"/>
    <property type="match status" value="2"/>
</dbReference>
<dbReference type="InterPro" id="IPR011527">
    <property type="entry name" value="ABC1_TM_dom"/>
</dbReference>
<dbReference type="AlphaFoldDB" id="A0A1J0MMS9"/>
<comment type="subcellular location">
    <subcellularLocation>
        <location evidence="1">Membrane</location>
        <topology evidence="1">Multi-pass membrane protein</topology>
    </subcellularLocation>
</comment>
<evidence type="ECO:0000256" key="1">
    <source>
        <dbReference type="ARBA" id="ARBA00004141"/>
    </source>
</evidence>
<dbReference type="PANTHER" id="PTHR43394">
    <property type="entry name" value="ATP-DEPENDENT PERMEASE MDL1, MITOCHONDRIAL"/>
    <property type="match status" value="1"/>
</dbReference>
<dbReference type="GO" id="GO:0005524">
    <property type="term" value="F:ATP binding"/>
    <property type="evidence" value="ECO:0007669"/>
    <property type="project" value="UniProtKB-KW"/>
</dbReference>
<keyword evidence="6" id="KW-0547">Nucleotide-binding</keyword>
<feature type="domain" description="ABC transporter" evidence="13">
    <location>
        <begin position="381"/>
        <end position="617"/>
    </location>
</feature>
<feature type="transmembrane region" description="Helical" evidence="12">
    <location>
        <begin position="279"/>
        <end position="307"/>
    </location>
</feature>
<dbReference type="CDD" id="cd18578">
    <property type="entry name" value="ABC_6TM_Pgp_ABCB1_D2_like"/>
    <property type="match status" value="1"/>
</dbReference>
<dbReference type="FunFam" id="3.40.50.300:FF:000916">
    <property type="entry name" value="ABC transporter B family member 9"/>
    <property type="match status" value="1"/>
</dbReference>
<feature type="transmembrane region" description="Helical" evidence="12">
    <location>
        <begin position="319"/>
        <end position="340"/>
    </location>
</feature>
<keyword evidence="5" id="KW-0677">Repeat</keyword>
<evidence type="ECO:0000256" key="11">
    <source>
        <dbReference type="ARBA" id="ARBA00023180"/>
    </source>
</evidence>
<feature type="transmembrane region" description="Helical" evidence="12">
    <location>
        <begin position="906"/>
        <end position="939"/>
    </location>
</feature>
<evidence type="ECO:0000256" key="3">
    <source>
        <dbReference type="ARBA" id="ARBA00022448"/>
    </source>
</evidence>
<keyword evidence="8" id="KW-1278">Translocase</keyword>
<accession>A0A1J0MMS9</accession>
<dbReference type="PROSITE" id="PS50929">
    <property type="entry name" value="ABC_TM1F"/>
    <property type="match status" value="2"/>
</dbReference>
<dbReference type="PROSITE" id="PS00211">
    <property type="entry name" value="ABC_TRANSPORTER_1"/>
    <property type="match status" value="2"/>
</dbReference>
<evidence type="ECO:0000256" key="12">
    <source>
        <dbReference type="SAM" id="Phobius"/>
    </source>
</evidence>
<dbReference type="InterPro" id="IPR003439">
    <property type="entry name" value="ABC_transporter-like_ATP-bd"/>
</dbReference>
<feature type="domain" description="ABC transporter" evidence="13">
    <location>
        <begin position="1010"/>
        <end position="1249"/>
    </location>
</feature>
<dbReference type="InterPro" id="IPR036640">
    <property type="entry name" value="ABC1_TM_sf"/>
</dbReference>
<dbReference type="InterPro" id="IPR017871">
    <property type="entry name" value="ABC_transporter-like_CS"/>
</dbReference>
<organism evidence="15">
    <name type="scientific">Brachionus koreanus</name>
    <dbReference type="NCBI Taxonomy" id="1199090"/>
    <lineage>
        <taxon>Eukaryota</taxon>
        <taxon>Metazoa</taxon>
        <taxon>Spiralia</taxon>
        <taxon>Gnathifera</taxon>
        <taxon>Rotifera</taxon>
        <taxon>Eurotatoria</taxon>
        <taxon>Monogononta</taxon>
        <taxon>Pseudotrocha</taxon>
        <taxon>Ploima</taxon>
        <taxon>Brachionidae</taxon>
        <taxon>Brachionus</taxon>
    </lineage>
</organism>
<name>A0A1J0MMS9_9BILA</name>
<feature type="transmembrane region" description="Helical" evidence="12">
    <location>
        <begin position="809"/>
        <end position="826"/>
    </location>
</feature>
<keyword evidence="10 12" id="KW-0472">Membrane</keyword>
<feature type="transmembrane region" description="Helical" evidence="12">
    <location>
        <begin position="179"/>
        <end position="196"/>
    </location>
</feature>
<feature type="transmembrane region" description="Helical" evidence="12">
    <location>
        <begin position="732"/>
        <end position="754"/>
    </location>
</feature>
<evidence type="ECO:0000259" key="13">
    <source>
        <dbReference type="PROSITE" id="PS50893"/>
    </source>
</evidence>
<evidence type="ECO:0000256" key="4">
    <source>
        <dbReference type="ARBA" id="ARBA00022692"/>
    </source>
</evidence>
<dbReference type="Pfam" id="PF00005">
    <property type="entry name" value="ABC_tran"/>
    <property type="match status" value="2"/>
</dbReference>
<feature type="domain" description="ABC transmembrane type-1" evidence="14">
    <location>
        <begin position="33"/>
        <end position="345"/>
    </location>
</feature>
<feature type="transmembrane region" description="Helical" evidence="12">
    <location>
        <begin position="202"/>
        <end position="221"/>
    </location>
</feature>
<keyword evidence="7 15" id="KW-0067">ATP-binding</keyword>
<dbReference type="CDD" id="cd03249">
    <property type="entry name" value="ABC_MTABC3_MDL1_MDL2"/>
    <property type="match status" value="1"/>
</dbReference>
<dbReference type="Pfam" id="PF00664">
    <property type="entry name" value="ABC_membrane"/>
    <property type="match status" value="2"/>
</dbReference>
<evidence type="ECO:0000256" key="5">
    <source>
        <dbReference type="ARBA" id="ARBA00022737"/>
    </source>
</evidence>
<feature type="domain" description="ABC transmembrane type-1" evidence="14">
    <location>
        <begin position="687"/>
        <end position="953"/>
    </location>
</feature>
<proteinExistence type="inferred from homology"/>
<keyword evidence="9 12" id="KW-1133">Transmembrane helix</keyword>
<dbReference type="Gene3D" id="1.20.1560.10">
    <property type="entry name" value="ABC transporter type 1, transmembrane domain"/>
    <property type="match status" value="1"/>
</dbReference>
<dbReference type="PROSITE" id="PS50893">
    <property type="entry name" value="ABC_TRANSPORTER_2"/>
    <property type="match status" value="2"/>
</dbReference>